<feature type="chain" id="PRO_5002475529" evidence="2">
    <location>
        <begin position="22"/>
        <end position="198"/>
    </location>
</feature>
<proteinExistence type="predicted"/>
<dbReference type="Pfam" id="PF13505">
    <property type="entry name" value="OMP_b-brl"/>
    <property type="match status" value="1"/>
</dbReference>
<dbReference type="Gene3D" id="2.40.160.20">
    <property type="match status" value="1"/>
</dbReference>
<reference evidence="4 5" key="1">
    <citation type="journal article" date="2015" name="BMC Genomics">
        <title>Genome mining reveals unlocked bioactive potential of marine Gram-negative bacteria.</title>
        <authorList>
            <person name="Machado H."/>
            <person name="Sonnenschein E.C."/>
            <person name="Melchiorsen J."/>
            <person name="Gram L."/>
        </authorList>
    </citation>
    <scope>NUCLEOTIDE SEQUENCE [LARGE SCALE GENOMIC DNA]</scope>
    <source>
        <strain evidence="4 5">S2471</strain>
    </source>
</reference>
<dbReference type="EMBL" id="JXYA01000053">
    <property type="protein sequence ID" value="KJZ06269.1"/>
    <property type="molecule type" value="Genomic_DNA"/>
</dbReference>
<keyword evidence="5" id="KW-1185">Reference proteome</keyword>
<keyword evidence="1 2" id="KW-0732">Signal</keyword>
<feature type="signal peptide" evidence="2">
    <location>
        <begin position="1"/>
        <end position="21"/>
    </location>
</feature>
<evidence type="ECO:0000256" key="2">
    <source>
        <dbReference type="SAM" id="SignalP"/>
    </source>
</evidence>
<evidence type="ECO:0000259" key="3">
    <source>
        <dbReference type="Pfam" id="PF13505"/>
    </source>
</evidence>
<feature type="domain" description="Outer membrane protein beta-barrel" evidence="3">
    <location>
        <begin position="10"/>
        <end position="198"/>
    </location>
</feature>
<evidence type="ECO:0000313" key="4">
    <source>
        <dbReference type="EMBL" id="KJZ06269.1"/>
    </source>
</evidence>
<dbReference type="InterPro" id="IPR011250">
    <property type="entry name" value="OMP/PagP_B-barrel"/>
</dbReference>
<name>A0A0F4QG40_9GAMM</name>
<sequence length="198" mass="22056">MKSFSLLSLVFAVSASFATQAAQQDEQHRVGAQLFGGSASYKSSDQDGDGVTHVYAYYNYQYDSTWALEAGINTGMEADDWKCRDDNDDKFTCTRNDKALFEIGANELDYDNLVLAVKGQYQLTDNNYLYGKVGAHYYDYEIGYKGKTMAEEDGVSFLAEAGWQYDWDNGLSVNAAIQYMDMGDLDASSLGVGISYRF</sequence>
<comment type="caution">
    <text evidence="4">The sequence shown here is derived from an EMBL/GenBank/DDBJ whole genome shotgun (WGS) entry which is preliminary data.</text>
</comment>
<evidence type="ECO:0000256" key="1">
    <source>
        <dbReference type="ARBA" id="ARBA00022729"/>
    </source>
</evidence>
<dbReference type="PATRIC" id="fig|43658.5.peg.4190"/>
<dbReference type="AlphaFoldDB" id="A0A0F4QG40"/>
<evidence type="ECO:0000313" key="5">
    <source>
        <dbReference type="Proteomes" id="UP000033452"/>
    </source>
</evidence>
<protein>
    <submittedName>
        <fullName evidence="4">Cell envelope biogenesis protein OmpA</fullName>
    </submittedName>
</protein>
<accession>A0A0F4QG40</accession>
<gene>
    <name evidence="4" type="ORF">TW77_19835</name>
</gene>
<dbReference type="OrthoDB" id="5823352at2"/>
<organism evidence="4 5">
    <name type="scientific">Pseudoalteromonas rubra</name>
    <dbReference type="NCBI Taxonomy" id="43658"/>
    <lineage>
        <taxon>Bacteria</taxon>
        <taxon>Pseudomonadati</taxon>
        <taxon>Pseudomonadota</taxon>
        <taxon>Gammaproteobacteria</taxon>
        <taxon>Alteromonadales</taxon>
        <taxon>Pseudoalteromonadaceae</taxon>
        <taxon>Pseudoalteromonas</taxon>
    </lineage>
</organism>
<dbReference type="RefSeq" id="WP_046006707.1">
    <property type="nucleotide sequence ID" value="NZ_JXYA01000053.1"/>
</dbReference>
<dbReference type="Proteomes" id="UP000033452">
    <property type="component" value="Unassembled WGS sequence"/>
</dbReference>
<dbReference type="InterPro" id="IPR027385">
    <property type="entry name" value="Beta-barrel_OMP"/>
</dbReference>
<dbReference type="SUPFAM" id="SSF56925">
    <property type="entry name" value="OMPA-like"/>
    <property type="match status" value="1"/>
</dbReference>